<feature type="transmembrane region" description="Helical" evidence="6">
    <location>
        <begin position="334"/>
        <end position="356"/>
    </location>
</feature>
<dbReference type="PANTHER" id="PTHR30482:SF10">
    <property type="entry name" value="HIGH-AFFINITY BRANCHED-CHAIN AMINO ACID TRANSPORT PROTEIN BRAE"/>
    <property type="match status" value="1"/>
</dbReference>
<dbReference type="InterPro" id="IPR058713">
    <property type="entry name" value="DMF_alpha_dom"/>
</dbReference>
<keyword evidence="5 6" id="KW-0472">Membrane</keyword>
<proteinExistence type="predicted"/>
<dbReference type="Proteomes" id="UP000886476">
    <property type="component" value="Unassembled WGS sequence"/>
</dbReference>
<comment type="caution">
    <text evidence="8">The sequence shown here is derived from an EMBL/GenBank/DDBJ whole genome shotgun (WGS) entry which is preliminary data.</text>
</comment>
<feature type="transmembrane region" description="Helical" evidence="6">
    <location>
        <begin position="167"/>
        <end position="185"/>
    </location>
</feature>
<dbReference type="InterPro" id="IPR001851">
    <property type="entry name" value="ABC_transp_permease"/>
</dbReference>
<evidence type="ECO:0000259" key="7">
    <source>
        <dbReference type="Pfam" id="PF26354"/>
    </source>
</evidence>
<evidence type="ECO:0000256" key="6">
    <source>
        <dbReference type="SAM" id="Phobius"/>
    </source>
</evidence>
<protein>
    <submittedName>
        <fullName evidence="8">Branched-chain amino acid ABC transporter permease</fullName>
    </submittedName>
</protein>
<dbReference type="Pfam" id="PF26354">
    <property type="entry name" value="DMF_alpha"/>
    <property type="match status" value="1"/>
</dbReference>
<feature type="transmembrane region" description="Helical" evidence="6">
    <location>
        <begin position="66"/>
        <end position="84"/>
    </location>
</feature>
<reference evidence="8" key="1">
    <citation type="submission" date="2020-05" db="EMBL/GenBank/DDBJ databases">
        <title>Nod-independent and nitrogen-fixing Bradyrhizobium aeschynomene sp. nov. isolated from nodules of Aeschynomene indica.</title>
        <authorList>
            <person name="Zhang Z."/>
        </authorList>
    </citation>
    <scope>NUCLEOTIDE SEQUENCE</scope>
    <source>
        <strain evidence="8">83012</strain>
    </source>
</reference>
<feature type="transmembrane region" description="Helical" evidence="6">
    <location>
        <begin position="116"/>
        <end position="136"/>
    </location>
</feature>
<feature type="transmembrane region" description="Helical" evidence="6">
    <location>
        <begin position="268"/>
        <end position="288"/>
    </location>
</feature>
<keyword evidence="4 6" id="KW-1133">Transmembrane helix</keyword>
<feature type="domain" description="N,N-dimethylformamidase alpha subunit" evidence="7">
    <location>
        <begin position="404"/>
        <end position="509"/>
    </location>
</feature>
<dbReference type="EMBL" id="JABFDN010000001">
    <property type="protein sequence ID" value="NPU64368.1"/>
    <property type="molecule type" value="Genomic_DNA"/>
</dbReference>
<evidence type="ECO:0000256" key="5">
    <source>
        <dbReference type="ARBA" id="ARBA00023136"/>
    </source>
</evidence>
<sequence>MMSTNKPAASYVKVGRRSDEVTLKPDGDQLWHRWRPPFSRRHWLAWRGRYNPRSLRRERLLVDKRPLWWTLGLGGLLIAVPFLSDQFVNIAAIFCIFAAINVIWTLIVGAAGIFSLATMAVVGLSAYAAAAANVYLGLPWPLMMPVGAAVGLIFGLLLALPSTRLDGLYYALLTLGIAEICRVSISQIKALAPSNSSINGVDSFIPSAWHLQRPGLLLGFAGAFVLLLCALLVFRLVNTERLGLLLQTAREDEAFAEAVGIDYRRARWLVFVLASSALGAIGAFYAMFYRSISLAVFSLDQLLLLFAMIVIGGLGRSEGAVLGTAIVVLIDKGLIGLGPLRIIIVTAVMIVVALTAREGLTGIKAQFQAFRNRKKSERRAARTEKGGEVMPEEATEIADKQLIYRRLFDKRLRDALKSSITPDLIAEHRAKPLGQHSDALDRLLNYFRREEMPDKYAILRVGPLRSCSYRVMALSGRAGHPPRLVDDKLYPTLDEAYHAVFLLRINDLLAS</sequence>
<evidence type="ECO:0000313" key="9">
    <source>
        <dbReference type="Proteomes" id="UP000886476"/>
    </source>
</evidence>
<dbReference type="CDD" id="cd06581">
    <property type="entry name" value="TM_PBP1_LivM_like"/>
    <property type="match status" value="1"/>
</dbReference>
<feature type="transmembrane region" description="Helical" evidence="6">
    <location>
        <begin position="90"/>
        <end position="109"/>
    </location>
</feature>
<organism evidence="8 9">
    <name type="scientific">Bradyrhizobium aeschynomenes</name>
    <dbReference type="NCBI Taxonomy" id="2734909"/>
    <lineage>
        <taxon>Bacteria</taxon>
        <taxon>Pseudomonadati</taxon>
        <taxon>Pseudomonadota</taxon>
        <taxon>Alphaproteobacteria</taxon>
        <taxon>Hyphomicrobiales</taxon>
        <taxon>Nitrobacteraceae</taxon>
        <taxon>Bradyrhizobium</taxon>
    </lineage>
</organism>
<keyword evidence="2" id="KW-1003">Cell membrane</keyword>
<dbReference type="RefSeq" id="WP_172109423.1">
    <property type="nucleotide sequence ID" value="NZ_JABFDN010000001.1"/>
</dbReference>
<evidence type="ECO:0000256" key="3">
    <source>
        <dbReference type="ARBA" id="ARBA00022692"/>
    </source>
</evidence>
<keyword evidence="3 6" id="KW-0812">Transmembrane</keyword>
<evidence type="ECO:0000256" key="4">
    <source>
        <dbReference type="ARBA" id="ARBA00022989"/>
    </source>
</evidence>
<name>A0ABX2C7Y2_9BRAD</name>
<comment type="subcellular location">
    <subcellularLocation>
        <location evidence="1">Cell membrane</location>
        <topology evidence="1">Multi-pass membrane protein</topology>
    </subcellularLocation>
</comment>
<dbReference type="InterPro" id="IPR043428">
    <property type="entry name" value="LivM-like"/>
</dbReference>
<feature type="transmembrane region" description="Helical" evidence="6">
    <location>
        <begin position="216"/>
        <end position="237"/>
    </location>
</feature>
<keyword evidence="9" id="KW-1185">Reference proteome</keyword>
<evidence type="ECO:0000256" key="2">
    <source>
        <dbReference type="ARBA" id="ARBA00022475"/>
    </source>
</evidence>
<dbReference type="Pfam" id="PF02653">
    <property type="entry name" value="BPD_transp_2"/>
    <property type="match status" value="1"/>
</dbReference>
<dbReference type="PANTHER" id="PTHR30482">
    <property type="entry name" value="HIGH-AFFINITY BRANCHED-CHAIN AMINO ACID TRANSPORT SYSTEM PERMEASE"/>
    <property type="match status" value="1"/>
</dbReference>
<gene>
    <name evidence="8" type="ORF">HL667_05095</name>
</gene>
<feature type="transmembrane region" description="Helical" evidence="6">
    <location>
        <begin position="142"/>
        <end position="160"/>
    </location>
</feature>
<evidence type="ECO:0000256" key="1">
    <source>
        <dbReference type="ARBA" id="ARBA00004651"/>
    </source>
</evidence>
<evidence type="ECO:0000313" key="8">
    <source>
        <dbReference type="EMBL" id="NPU64368.1"/>
    </source>
</evidence>
<accession>A0ABX2C7Y2</accession>